<keyword evidence="2" id="KW-0812">Transmembrane</keyword>
<name>A0AAP2YXZ2_9EURY</name>
<protein>
    <submittedName>
        <fullName evidence="4">Polymer-forming cytoskeletal protein</fullName>
    </submittedName>
</protein>
<sequence length="730" mass="79092">MKIMGRGQSEILAIVLLLGIVLVSAVTVVVVGSSALTSIEDQSSIEQDRNEMRSVSHNIDNSIHSDGSFSLSNMEEEYEVTSGANVTISIGEREEITYDTGRLIHNDIIYEGGIIIDGGHMTSGPDHIHENQSTFIQLPALEYEKGDKFNGEINHLRTERPVPIHAETVEIVIESEYYEHWYNHFEDLNANVTKDESAKAVHVLFDHGQNSTTDYSMNLGLSNENSIKWNDFPNFHMDSYDSTKGPYDENTNKNDDAIVAVDAAISGGGQGSVLDGTLLSSGNINTHPNFQVNEERPNEHIDSPVPTTSLMRTSNGVQYEGGDFDGGIYYTEDKTPFNQDVISVNDNSVLIVDGDLELDDVEIEAFAGFEIHIHGSLTMTGTDTKVMTPNENAAERITFFVEENIIIEGDSGAGHGTGNGQPATGPEFTGLLHASNASVDLEGKLTVYGAMVVDDINGQQVNDHLNLHYDENLKGKSPYAASRHSGVGIYDPFAEYHGTEHSGDLDVTNWNQNENLLVNGDATIDGHSTVNGNLLVDGEALIENLNFNGGPRDLSVRDELTLRNGVVPGDLWVDDDAYLDGSTVRGDVFVDGDFNVSGGVLEGDVYVTGDVELNLDSNMHGEVHALGDVTISGEPVDSSVYVAGDANLNNSEIDGNLHAFGEITCSGDYIINGQIFTNSEENINNCDDTDIGTGDPIPPQVPTGPEPLDEPSIGNSSHYFDIRIAHLEVE</sequence>
<dbReference type="InterPro" id="IPR055729">
    <property type="entry name" value="DUF7305"/>
</dbReference>
<dbReference type="Proteomes" id="UP001320972">
    <property type="component" value="Unassembled WGS sequence"/>
</dbReference>
<evidence type="ECO:0000256" key="1">
    <source>
        <dbReference type="SAM" id="MobiDB-lite"/>
    </source>
</evidence>
<dbReference type="EMBL" id="JAOPKB010000005">
    <property type="protein sequence ID" value="MCU4973306.1"/>
    <property type="molecule type" value="Genomic_DNA"/>
</dbReference>
<proteinExistence type="predicted"/>
<evidence type="ECO:0000313" key="5">
    <source>
        <dbReference type="EMBL" id="MCU4973306.1"/>
    </source>
</evidence>
<feature type="transmembrane region" description="Helical" evidence="2">
    <location>
        <begin position="12"/>
        <end position="36"/>
    </location>
</feature>
<keyword evidence="6" id="KW-1185">Reference proteome</keyword>
<dbReference type="EMBL" id="JAOPKA010000004">
    <property type="protein sequence ID" value="MCU4741481.1"/>
    <property type="molecule type" value="Genomic_DNA"/>
</dbReference>
<keyword evidence="2" id="KW-0472">Membrane</keyword>
<organism evidence="4 7">
    <name type="scientific">Natronoglomus mannanivorans</name>
    <dbReference type="NCBI Taxonomy" id="2979990"/>
    <lineage>
        <taxon>Archaea</taxon>
        <taxon>Methanobacteriati</taxon>
        <taxon>Methanobacteriota</taxon>
        <taxon>Stenosarchaea group</taxon>
        <taxon>Halobacteria</taxon>
        <taxon>Halobacteriales</taxon>
        <taxon>Natrialbaceae</taxon>
        <taxon>Natronoglomus</taxon>
    </lineage>
</organism>
<feature type="domain" description="DUF7305" evidence="3">
    <location>
        <begin position="317"/>
        <end position="474"/>
    </location>
</feature>
<keyword evidence="2" id="KW-1133">Transmembrane helix</keyword>
<dbReference type="Pfam" id="PF23981">
    <property type="entry name" value="DUF7305"/>
    <property type="match status" value="1"/>
</dbReference>
<dbReference type="Proteomes" id="UP001321018">
    <property type="component" value="Unassembled WGS sequence"/>
</dbReference>
<feature type="compositionally biased region" description="Basic and acidic residues" evidence="1">
    <location>
        <begin position="293"/>
        <end position="302"/>
    </location>
</feature>
<dbReference type="RefSeq" id="WP_338003318.1">
    <property type="nucleotide sequence ID" value="NZ_JAOPKA010000004.1"/>
</dbReference>
<accession>A0AAP2YXZ2</accession>
<reference evidence="4 6" key="1">
    <citation type="submission" date="2022-09" db="EMBL/GenBank/DDBJ databases">
        <title>Enrichment on poylsaccharides allowed isolation of novel metabolic and taxonomic groups of Haloarchaea.</title>
        <authorList>
            <person name="Sorokin D.Y."/>
            <person name="Elcheninov A.G."/>
            <person name="Khizhniak T.V."/>
            <person name="Kolganova T.V."/>
            <person name="Kublanov I.V."/>
        </authorList>
    </citation>
    <scope>NUCLEOTIDE SEQUENCE</scope>
    <source>
        <strain evidence="5 6">AArc-m2/3/4</strain>
        <strain evidence="4">AArc-xg1-1</strain>
    </source>
</reference>
<feature type="region of interest" description="Disordered" evidence="1">
    <location>
        <begin position="288"/>
        <end position="309"/>
    </location>
</feature>
<feature type="compositionally biased region" description="Pro residues" evidence="1">
    <location>
        <begin position="696"/>
        <end position="705"/>
    </location>
</feature>
<comment type="caution">
    <text evidence="4">The sequence shown here is derived from an EMBL/GenBank/DDBJ whole genome shotgun (WGS) entry which is preliminary data.</text>
</comment>
<feature type="region of interest" description="Disordered" evidence="1">
    <location>
        <begin position="690"/>
        <end position="715"/>
    </location>
</feature>
<evidence type="ECO:0000259" key="3">
    <source>
        <dbReference type="Pfam" id="PF23981"/>
    </source>
</evidence>
<evidence type="ECO:0000313" key="4">
    <source>
        <dbReference type="EMBL" id="MCU4741481.1"/>
    </source>
</evidence>
<dbReference type="AlphaFoldDB" id="A0AAP2YXZ2"/>
<evidence type="ECO:0000313" key="6">
    <source>
        <dbReference type="Proteomes" id="UP001320972"/>
    </source>
</evidence>
<evidence type="ECO:0000256" key="2">
    <source>
        <dbReference type="SAM" id="Phobius"/>
    </source>
</evidence>
<dbReference type="Pfam" id="PF23960">
    <property type="entry name" value="DUF7289"/>
    <property type="match status" value="1"/>
</dbReference>
<gene>
    <name evidence="5" type="ORF">OB955_11190</name>
    <name evidence="4" type="ORF">OB960_08705</name>
</gene>
<dbReference type="InterPro" id="IPR055713">
    <property type="entry name" value="DUF7289"/>
</dbReference>
<evidence type="ECO:0000313" key="7">
    <source>
        <dbReference type="Proteomes" id="UP001321018"/>
    </source>
</evidence>